<dbReference type="RefSeq" id="WP_338198678.1">
    <property type="nucleotide sequence ID" value="NZ_JAEKNR010000024.1"/>
</dbReference>
<dbReference type="InterPro" id="IPR036291">
    <property type="entry name" value="NAD(P)-bd_dom_sf"/>
</dbReference>
<evidence type="ECO:0000256" key="1">
    <source>
        <dbReference type="SAM" id="MobiDB-lite"/>
    </source>
</evidence>
<comment type="caution">
    <text evidence="4">The sequence shown here is derived from an EMBL/GenBank/DDBJ whole genome shotgun (WGS) entry which is preliminary data.</text>
</comment>
<keyword evidence="5" id="KW-1185">Reference proteome</keyword>
<protein>
    <submittedName>
        <fullName evidence="4">Gfo/Idh/MocA family oxidoreductase</fullName>
    </submittedName>
</protein>
<dbReference type="InterPro" id="IPR055170">
    <property type="entry name" value="GFO_IDH_MocA-like_dom"/>
</dbReference>
<dbReference type="Pfam" id="PF22725">
    <property type="entry name" value="GFO_IDH_MocA_C3"/>
    <property type="match status" value="1"/>
</dbReference>
<sequence>MRFAVIGAGAIGTLHAETIANLPGAELAAVVDVRPEAARSLAERYGVCPFSDLDQALGRPEIEAVAICTPSGSHADLVQAALSADKHVVVEKPLDVSLEAADRVAAAERASRRRVTVISQHRFDAASRIVFDAIRSGRFGNVTSGSAVVAWWRSQAYYDSAGWRGTWALDGGGALMNQGIHTLDLLLWFLGEPVEVFAWAGRLAHERIEVEDAAVATIRFAQGALGVIHATTAAYPGMNARVQLHGDRGSAVIDDDRLAYFHAAQAGGAGPDLGSGSPDNQAGRMLEAGGPSQQPVGGRTSHSDQYEDFISSVADDRPPLVTVREAARTLAVVIAVYESAQSGRPARVRLLDGVD</sequence>
<evidence type="ECO:0000313" key="4">
    <source>
        <dbReference type="EMBL" id="MBJ7596845.1"/>
    </source>
</evidence>
<feature type="region of interest" description="Disordered" evidence="1">
    <location>
        <begin position="269"/>
        <end position="304"/>
    </location>
</feature>
<dbReference type="Proteomes" id="UP000612893">
    <property type="component" value="Unassembled WGS sequence"/>
</dbReference>
<name>A0A934K1K8_9BACT</name>
<accession>A0A934K1K8</accession>
<dbReference type="SUPFAM" id="SSF51735">
    <property type="entry name" value="NAD(P)-binding Rossmann-fold domains"/>
    <property type="match status" value="1"/>
</dbReference>
<dbReference type="PANTHER" id="PTHR43249:SF1">
    <property type="entry name" value="D-GLUCOSIDE 3-DEHYDROGENASE"/>
    <property type="match status" value="1"/>
</dbReference>
<dbReference type="PANTHER" id="PTHR43249">
    <property type="entry name" value="UDP-N-ACETYL-2-AMINO-2-DEOXY-D-GLUCURONATE OXIDASE"/>
    <property type="match status" value="1"/>
</dbReference>
<dbReference type="AlphaFoldDB" id="A0A934K1K8"/>
<evidence type="ECO:0000259" key="2">
    <source>
        <dbReference type="Pfam" id="PF01408"/>
    </source>
</evidence>
<dbReference type="InterPro" id="IPR000683">
    <property type="entry name" value="Gfo/Idh/MocA-like_OxRdtase_N"/>
</dbReference>
<proteinExistence type="predicted"/>
<gene>
    <name evidence="4" type="ORF">JF922_01990</name>
</gene>
<dbReference type="Gene3D" id="3.30.360.10">
    <property type="entry name" value="Dihydrodipicolinate Reductase, domain 2"/>
    <property type="match status" value="1"/>
</dbReference>
<organism evidence="4 5">
    <name type="scientific">Candidatus Nephthysia bennettiae</name>
    <dbReference type="NCBI Taxonomy" id="3127016"/>
    <lineage>
        <taxon>Bacteria</taxon>
        <taxon>Bacillati</taxon>
        <taxon>Candidatus Dormiibacterota</taxon>
        <taxon>Candidatus Dormibacteria</taxon>
        <taxon>Candidatus Dormibacterales</taxon>
        <taxon>Candidatus Dormibacteraceae</taxon>
        <taxon>Candidatus Nephthysia</taxon>
    </lineage>
</organism>
<dbReference type="Pfam" id="PF01408">
    <property type="entry name" value="GFO_IDH_MocA"/>
    <property type="match status" value="1"/>
</dbReference>
<reference evidence="4" key="1">
    <citation type="submission" date="2020-10" db="EMBL/GenBank/DDBJ databases">
        <title>Ca. Dormibacterota MAGs.</title>
        <authorList>
            <person name="Montgomery K."/>
        </authorList>
    </citation>
    <scope>NUCLEOTIDE SEQUENCE [LARGE SCALE GENOMIC DNA]</scope>
    <source>
        <strain evidence="4">SC8812_S17_10</strain>
    </source>
</reference>
<feature type="domain" description="Gfo/Idh/MocA-like oxidoreductase N-terminal" evidence="2">
    <location>
        <begin position="1"/>
        <end position="117"/>
    </location>
</feature>
<dbReference type="Gene3D" id="3.40.50.720">
    <property type="entry name" value="NAD(P)-binding Rossmann-like Domain"/>
    <property type="match status" value="1"/>
</dbReference>
<evidence type="ECO:0000313" key="5">
    <source>
        <dbReference type="Proteomes" id="UP000612893"/>
    </source>
</evidence>
<feature type="domain" description="GFO/IDH/MocA-like oxidoreductase" evidence="3">
    <location>
        <begin position="132"/>
        <end position="251"/>
    </location>
</feature>
<dbReference type="EMBL" id="JAEKNR010000024">
    <property type="protein sequence ID" value="MBJ7596845.1"/>
    <property type="molecule type" value="Genomic_DNA"/>
</dbReference>
<dbReference type="SUPFAM" id="SSF55347">
    <property type="entry name" value="Glyceraldehyde-3-phosphate dehydrogenase-like, C-terminal domain"/>
    <property type="match status" value="1"/>
</dbReference>
<evidence type="ECO:0000259" key="3">
    <source>
        <dbReference type="Pfam" id="PF22725"/>
    </source>
</evidence>
<dbReference type="InterPro" id="IPR052515">
    <property type="entry name" value="Gfo/Idh/MocA_Oxidoreductase"/>
</dbReference>